<dbReference type="AlphaFoldDB" id="A0A6A6NBH6"/>
<name>A0A6A6NBH6_HEVBR</name>
<evidence type="ECO:0000259" key="2">
    <source>
        <dbReference type="Pfam" id="PF24626"/>
    </source>
</evidence>
<feature type="domain" description="Tf2-1-like SH3-like" evidence="2">
    <location>
        <begin position="172"/>
        <end position="232"/>
    </location>
</feature>
<accession>A0A6A6NBH6</accession>
<feature type="region of interest" description="Disordered" evidence="1">
    <location>
        <begin position="235"/>
        <end position="261"/>
    </location>
</feature>
<comment type="caution">
    <text evidence="3">The sequence shown here is derived from an EMBL/GenBank/DDBJ whole genome shotgun (WGS) entry which is preliminary data.</text>
</comment>
<dbReference type="PANTHER" id="PTHR46148:SF52">
    <property type="entry name" value="OS04G0603800 PROTEIN"/>
    <property type="match status" value="1"/>
</dbReference>
<sequence>MEYKPGKANLVADALIQKVELAATATQPTPGLLELISEGLQHDSQARLIRELVAQGKTRRFWEDDQGLLRTKRGSVFVPSETGPSYWMWRSFPTICKRVRRREQVPLRLPRDSSHSPHMVAIPYRGPNPAAFRFAKQWKEQVELAKTSLARATKKMKKWADSKRRHLEFEEGDLVLVRLFQRTHGKRHKGLLRKYEGPFPIEKRIGKVAYRVKLPAQLECHPVFHISLLKPYYADHEDPTRNKSKRAPVAMTSSLEHEPEE</sequence>
<dbReference type="InterPro" id="IPR056924">
    <property type="entry name" value="SH3_Tf2-1"/>
</dbReference>
<protein>
    <recommendedName>
        <fullName evidence="2">Tf2-1-like SH3-like domain-containing protein</fullName>
    </recommendedName>
</protein>
<dbReference type="EMBL" id="JAAGAX010000002">
    <property type="protein sequence ID" value="KAF2321858.1"/>
    <property type="molecule type" value="Genomic_DNA"/>
</dbReference>
<dbReference type="Pfam" id="PF24626">
    <property type="entry name" value="SH3_Tf2-1"/>
    <property type="match status" value="1"/>
</dbReference>
<reference evidence="3 4" key="1">
    <citation type="journal article" date="2020" name="Mol. Plant">
        <title>The Chromosome-Based Rubber Tree Genome Provides New Insights into Spurge Genome Evolution and Rubber Biosynthesis.</title>
        <authorList>
            <person name="Liu J."/>
            <person name="Shi C."/>
            <person name="Shi C.C."/>
            <person name="Li W."/>
            <person name="Zhang Q.J."/>
            <person name="Zhang Y."/>
            <person name="Li K."/>
            <person name="Lu H.F."/>
            <person name="Shi C."/>
            <person name="Zhu S.T."/>
            <person name="Xiao Z.Y."/>
            <person name="Nan H."/>
            <person name="Yue Y."/>
            <person name="Zhu X.G."/>
            <person name="Wu Y."/>
            <person name="Hong X.N."/>
            <person name="Fan G.Y."/>
            <person name="Tong Y."/>
            <person name="Zhang D."/>
            <person name="Mao C.L."/>
            <person name="Liu Y.L."/>
            <person name="Hao S.J."/>
            <person name="Liu W.Q."/>
            <person name="Lv M.Q."/>
            <person name="Zhang H.B."/>
            <person name="Liu Y."/>
            <person name="Hu-Tang G.R."/>
            <person name="Wang J.P."/>
            <person name="Wang J.H."/>
            <person name="Sun Y.H."/>
            <person name="Ni S.B."/>
            <person name="Chen W.B."/>
            <person name="Zhang X.C."/>
            <person name="Jiao Y.N."/>
            <person name="Eichler E.E."/>
            <person name="Li G.H."/>
            <person name="Liu X."/>
            <person name="Gao L.Z."/>
        </authorList>
    </citation>
    <scope>NUCLEOTIDE SEQUENCE [LARGE SCALE GENOMIC DNA]</scope>
    <source>
        <strain evidence="4">cv. GT1</strain>
        <tissue evidence="3">Leaf</tissue>
    </source>
</reference>
<gene>
    <name evidence="3" type="ORF">GH714_003189</name>
</gene>
<evidence type="ECO:0000313" key="3">
    <source>
        <dbReference type="EMBL" id="KAF2321858.1"/>
    </source>
</evidence>
<evidence type="ECO:0000313" key="4">
    <source>
        <dbReference type="Proteomes" id="UP000467840"/>
    </source>
</evidence>
<keyword evidence="4" id="KW-1185">Reference proteome</keyword>
<proteinExistence type="predicted"/>
<organism evidence="3 4">
    <name type="scientific">Hevea brasiliensis</name>
    <name type="common">Para rubber tree</name>
    <name type="synonym">Siphonia brasiliensis</name>
    <dbReference type="NCBI Taxonomy" id="3981"/>
    <lineage>
        <taxon>Eukaryota</taxon>
        <taxon>Viridiplantae</taxon>
        <taxon>Streptophyta</taxon>
        <taxon>Embryophyta</taxon>
        <taxon>Tracheophyta</taxon>
        <taxon>Spermatophyta</taxon>
        <taxon>Magnoliopsida</taxon>
        <taxon>eudicotyledons</taxon>
        <taxon>Gunneridae</taxon>
        <taxon>Pentapetalae</taxon>
        <taxon>rosids</taxon>
        <taxon>fabids</taxon>
        <taxon>Malpighiales</taxon>
        <taxon>Euphorbiaceae</taxon>
        <taxon>Crotonoideae</taxon>
        <taxon>Micrandreae</taxon>
        <taxon>Hevea</taxon>
    </lineage>
</organism>
<dbReference type="Proteomes" id="UP000467840">
    <property type="component" value="Chromosome 11"/>
</dbReference>
<dbReference type="PANTHER" id="PTHR46148">
    <property type="entry name" value="CHROMO DOMAIN-CONTAINING PROTEIN"/>
    <property type="match status" value="1"/>
</dbReference>
<evidence type="ECO:0000256" key="1">
    <source>
        <dbReference type="SAM" id="MobiDB-lite"/>
    </source>
</evidence>